<reference evidence="2" key="1">
    <citation type="submission" date="2016-10" db="EMBL/GenBank/DDBJ databases">
        <authorList>
            <person name="Benchimol M."/>
            <person name="Almeida L.G."/>
            <person name="Vasconcelos A.T."/>
            <person name="Perreira-Neves A."/>
            <person name="Rosa I.A."/>
            <person name="Tasca T."/>
            <person name="Bogo M.R."/>
            <person name="de Souza W."/>
        </authorList>
    </citation>
    <scope>NUCLEOTIDE SEQUENCE [LARGE SCALE GENOMIC DNA]</scope>
    <source>
        <strain evidence="2">K</strain>
    </source>
</reference>
<dbReference type="Proteomes" id="UP000179807">
    <property type="component" value="Unassembled WGS sequence"/>
</dbReference>
<dbReference type="OrthoDB" id="10691442at2759"/>
<comment type="caution">
    <text evidence="2">The sequence shown here is derived from an EMBL/GenBank/DDBJ whole genome shotgun (WGS) entry which is preliminary data.</text>
</comment>
<dbReference type="VEuPathDB" id="TrichDB:TRFO_00793"/>
<evidence type="ECO:0000313" key="2">
    <source>
        <dbReference type="EMBL" id="OHT17560.1"/>
    </source>
</evidence>
<dbReference type="SMART" id="SM00710">
    <property type="entry name" value="PbH1"/>
    <property type="match status" value="5"/>
</dbReference>
<protein>
    <recommendedName>
        <fullName evidence="4">Right handed beta helix domain-containing protein</fullName>
    </recommendedName>
</protein>
<dbReference type="InterPro" id="IPR011050">
    <property type="entry name" value="Pectin_lyase_fold/virulence"/>
</dbReference>
<dbReference type="EMBL" id="MLAK01000001">
    <property type="protein sequence ID" value="OHT17560.1"/>
    <property type="molecule type" value="Genomic_DNA"/>
</dbReference>
<feature type="transmembrane region" description="Helical" evidence="1">
    <location>
        <begin position="826"/>
        <end position="851"/>
    </location>
</feature>
<sequence length="871" mass="96510">MCYNSRFANCSCSKQGGSVFIQFVLYAFSEEIRSDVQNCSFTQNQALGGAGLYIKSASKNRLITIKNCEFMKNKCHDQKDPESSSSSVGGAGLFISSVDALVENCHFKDNKGIGADMALFIPGGIDVTHQVWIKHCLFEFNGKATNPSSFYLIRGSTYSIKATLLNCTFKGENENNVSHYFDTYDDVDSKAKIVLDHVYFCDSQPSEAFQGDYNLYVDVSKSTIKYQCINETYTPSPIPPTAEPTPCEYCSGSSRCFYGQATLQNRTLVRIENTKFENMNTELDGGAVYLINYDIVCINTQFTVCKSSKGNGGAVFVKLELPELDSGSIYANFTKTSFIGCASGGNGYGLFLDSSVPNRYFSLNECTFESNNPYLPPEEQLKDHPIEINNAGKNAALYIHALEVSVENCSFKSNNEDVFAKIHENTYSKNGIHFTDCIFDYNTGKSTSFYFSRKNSTIKTLLLNNCQFKGITHESKTSHYIDASEQKDDSSKILLQSVYFCDGNEEIAFGSPKEKFIDLKKSITSYYCDGSFPPRPEEIYFEQNENRTTRCDFGVATNANTTLVRIEKVTFQNFHSNELCGGAVYLTNYYVSCHDCKFNDCFSKAQGGAMYLCMKIPAHSNQMRCEVVNCEFQKCQAAGGGGLYATATTANRYFVVINCSFHKNAAVTTNKNQLTSESNPLLSGGALSIIGHDVLVEKCEFSDNQGVAADVLMFIPSGVSATRGILIKDSTFNFKGKKETPSSLFFARGVSYRVNAKLINCVFSGSLKQDSHYIDADNYEDSRGKLVLENVVFNNAHKEEVFAGNMEDYIDLDASSFSYKEKLSKAAVIALSVVIPLVVIVIALVLVVVFIKKRGKNETQTRSLFATDIIA</sequence>
<dbReference type="AlphaFoldDB" id="A0A1J4L3A5"/>
<dbReference type="Gene3D" id="2.160.20.10">
    <property type="entry name" value="Single-stranded right-handed beta-helix, Pectin lyase-like"/>
    <property type="match status" value="2"/>
</dbReference>
<evidence type="ECO:0000256" key="1">
    <source>
        <dbReference type="SAM" id="Phobius"/>
    </source>
</evidence>
<organism evidence="2 3">
    <name type="scientific">Tritrichomonas foetus</name>
    <dbReference type="NCBI Taxonomy" id="1144522"/>
    <lineage>
        <taxon>Eukaryota</taxon>
        <taxon>Metamonada</taxon>
        <taxon>Parabasalia</taxon>
        <taxon>Tritrichomonadida</taxon>
        <taxon>Tritrichomonadidae</taxon>
        <taxon>Tritrichomonas</taxon>
    </lineage>
</organism>
<keyword evidence="3" id="KW-1185">Reference proteome</keyword>
<dbReference type="RefSeq" id="XP_068370696.1">
    <property type="nucleotide sequence ID" value="XM_068489715.1"/>
</dbReference>
<name>A0A1J4L3A5_9EUKA</name>
<proteinExistence type="predicted"/>
<keyword evidence="1" id="KW-0812">Transmembrane</keyword>
<keyword evidence="1" id="KW-0472">Membrane</keyword>
<dbReference type="InterPro" id="IPR012334">
    <property type="entry name" value="Pectin_lyas_fold"/>
</dbReference>
<evidence type="ECO:0008006" key="4">
    <source>
        <dbReference type="Google" id="ProtNLM"/>
    </source>
</evidence>
<dbReference type="InterPro" id="IPR006626">
    <property type="entry name" value="PbH1"/>
</dbReference>
<dbReference type="GeneID" id="94824419"/>
<gene>
    <name evidence="2" type="ORF">TRFO_00793</name>
</gene>
<keyword evidence="1" id="KW-1133">Transmembrane helix</keyword>
<accession>A0A1J4L3A5</accession>
<evidence type="ECO:0000313" key="3">
    <source>
        <dbReference type="Proteomes" id="UP000179807"/>
    </source>
</evidence>
<dbReference type="SUPFAM" id="SSF51126">
    <property type="entry name" value="Pectin lyase-like"/>
    <property type="match status" value="3"/>
</dbReference>